<dbReference type="InterPro" id="IPR027417">
    <property type="entry name" value="P-loop_NTPase"/>
</dbReference>
<dbReference type="Pfam" id="PF04756">
    <property type="entry name" value="OST3_OST6"/>
    <property type="match status" value="1"/>
</dbReference>
<sequence length="186" mass="20275">MGRMVALLALLAMTGSRAAVDENVAELLAQRSRSRDSVIPLTEDLLREAVVGRNRPYTVVIFFSAQQSMLEVEFRLRLGTGFERIDGSMLPAARQKGINRFNTDPASLFFLTGRQGQLGAEGFMLGSLYLLVSCSLAFVTTVAPRISSTPLRGACSLLGAVLAAGGMYQTFALWTLKTGYKHVFYL</sequence>
<dbReference type="PANTHER" id="PTHR12692:SF0">
    <property type="entry name" value="GH11935P"/>
    <property type="match status" value="1"/>
</dbReference>
<evidence type="ECO:0000256" key="5">
    <source>
        <dbReference type="ARBA" id="ARBA00022729"/>
    </source>
</evidence>
<proteinExistence type="inferred from homology"/>
<dbReference type="AlphaFoldDB" id="A0A2J8A804"/>
<protein>
    <submittedName>
        <fullName evidence="11">Uncharacterized protein</fullName>
    </submittedName>
</protein>
<accession>A0A2J8A804</accession>
<comment type="subcellular location">
    <subcellularLocation>
        <location evidence="2">Endoplasmic reticulum membrane</location>
        <topology evidence="2">Multi-pass membrane protein</topology>
    </subcellularLocation>
</comment>
<evidence type="ECO:0000256" key="8">
    <source>
        <dbReference type="ARBA" id="ARBA00023136"/>
    </source>
</evidence>
<evidence type="ECO:0000256" key="3">
    <source>
        <dbReference type="ARBA" id="ARBA00009561"/>
    </source>
</evidence>
<dbReference type="Gene3D" id="3.40.50.300">
    <property type="entry name" value="P-loop containing nucleotide triphosphate hydrolases"/>
    <property type="match status" value="1"/>
</dbReference>
<feature type="chain" id="PRO_5014342411" evidence="10">
    <location>
        <begin position="19"/>
        <end position="186"/>
    </location>
</feature>
<feature type="transmembrane region" description="Helical" evidence="9">
    <location>
        <begin position="155"/>
        <end position="176"/>
    </location>
</feature>
<evidence type="ECO:0000313" key="12">
    <source>
        <dbReference type="Proteomes" id="UP000236333"/>
    </source>
</evidence>
<keyword evidence="5 10" id="KW-0732">Signal</keyword>
<reference evidence="11 12" key="1">
    <citation type="journal article" date="2017" name="Mol. Biol. Evol.">
        <title>The 4-celled Tetrabaena socialis nuclear genome reveals the essential components for genetic control of cell number at the origin of multicellularity in the volvocine lineage.</title>
        <authorList>
            <person name="Featherston J."/>
            <person name="Arakaki Y."/>
            <person name="Hanschen E.R."/>
            <person name="Ferris P.J."/>
            <person name="Michod R.E."/>
            <person name="Olson B.J.S.C."/>
            <person name="Nozaki H."/>
            <person name="Durand P.M."/>
        </authorList>
    </citation>
    <scope>NUCLEOTIDE SEQUENCE [LARGE SCALE GENOMIC DNA]</scope>
    <source>
        <strain evidence="11 12">NIES-571</strain>
    </source>
</reference>
<keyword evidence="12" id="KW-1185">Reference proteome</keyword>
<evidence type="ECO:0000256" key="6">
    <source>
        <dbReference type="ARBA" id="ARBA00022824"/>
    </source>
</evidence>
<dbReference type="OrthoDB" id="67566at2759"/>
<evidence type="ECO:0000256" key="10">
    <source>
        <dbReference type="SAM" id="SignalP"/>
    </source>
</evidence>
<evidence type="ECO:0000256" key="1">
    <source>
        <dbReference type="ARBA" id="ARBA00002791"/>
    </source>
</evidence>
<feature type="transmembrane region" description="Helical" evidence="9">
    <location>
        <begin position="123"/>
        <end position="143"/>
    </location>
</feature>
<comment type="similarity">
    <text evidence="3">Belongs to the OST3/OST6 family.</text>
</comment>
<dbReference type="PANTHER" id="PTHR12692">
    <property type="entry name" value="DOLICHYL-DIPHOSPHOOLIGOSACCHARIDE--PROTEIN GLYCOSYLTRANSFERASE-RELATED"/>
    <property type="match status" value="1"/>
</dbReference>
<organism evidence="11 12">
    <name type="scientific">Tetrabaena socialis</name>
    <dbReference type="NCBI Taxonomy" id="47790"/>
    <lineage>
        <taxon>Eukaryota</taxon>
        <taxon>Viridiplantae</taxon>
        <taxon>Chlorophyta</taxon>
        <taxon>core chlorophytes</taxon>
        <taxon>Chlorophyceae</taxon>
        <taxon>CS clade</taxon>
        <taxon>Chlamydomonadales</taxon>
        <taxon>Tetrabaenaceae</taxon>
        <taxon>Tetrabaena</taxon>
    </lineage>
</organism>
<keyword evidence="6" id="KW-0256">Endoplasmic reticulum</keyword>
<keyword evidence="7 9" id="KW-1133">Transmembrane helix</keyword>
<feature type="signal peptide" evidence="10">
    <location>
        <begin position="1"/>
        <end position="18"/>
    </location>
</feature>
<evidence type="ECO:0000313" key="11">
    <source>
        <dbReference type="EMBL" id="PNH08669.1"/>
    </source>
</evidence>
<evidence type="ECO:0000256" key="7">
    <source>
        <dbReference type="ARBA" id="ARBA00022989"/>
    </source>
</evidence>
<evidence type="ECO:0000256" key="9">
    <source>
        <dbReference type="SAM" id="Phobius"/>
    </source>
</evidence>
<dbReference type="GO" id="GO:0008250">
    <property type="term" value="C:oligosaccharyltransferase complex"/>
    <property type="evidence" value="ECO:0007669"/>
    <property type="project" value="TreeGrafter"/>
</dbReference>
<comment type="function">
    <text evidence="1">Subunit of the oligosaccharyl transferase (OST) complex that catalyzes the initial transfer of a defined glycan (Glc(3)Man(9)GlcNAc(2) in eukaryotes) from the lipid carrier dolichol-pyrophosphate to an asparagine residue within an Asn-X-Ser/Thr consensus motif in nascent polypeptide chains, the first step in protein N-glycosylation. N-glycosylation occurs cotranslationally and the complex associates with the Sec61 complex at the channel-forming translocon complex that mediates protein translocation across the endoplasmic reticulum (ER). All subunits are required for a maximal enzyme activity.</text>
</comment>
<keyword evidence="8 9" id="KW-0472">Membrane</keyword>
<dbReference type="EMBL" id="PGGS01000120">
    <property type="protein sequence ID" value="PNH08669.1"/>
    <property type="molecule type" value="Genomic_DNA"/>
</dbReference>
<dbReference type="GO" id="GO:0018279">
    <property type="term" value="P:protein N-linked glycosylation via asparagine"/>
    <property type="evidence" value="ECO:0007669"/>
    <property type="project" value="TreeGrafter"/>
</dbReference>
<keyword evidence="4 9" id="KW-0812">Transmembrane</keyword>
<dbReference type="Proteomes" id="UP000236333">
    <property type="component" value="Unassembled WGS sequence"/>
</dbReference>
<dbReference type="InterPro" id="IPR021149">
    <property type="entry name" value="OligosaccharylTrfase_OST3/OST6"/>
</dbReference>
<evidence type="ECO:0000256" key="2">
    <source>
        <dbReference type="ARBA" id="ARBA00004477"/>
    </source>
</evidence>
<gene>
    <name evidence="11" type="ORF">TSOC_004750</name>
</gene>
<evidence type="ECO:0000256" key="4">
    <source>
        <dbReference type="ARBA" id="ARBA00022692"/>
    </source>
</evidence>
<name>A0A2J8A804_9CHLO</name>
<comment type="caution">
    <text evidence="11">The sequence shown here is derived from an EMBL/GenBank/DDBJ whole genome shotgun (WGS) entry which is preliminary data.</text>
</comment>